<evidence type="ECO:0000313" key="3">
    <source>
        <dbReference type="Proteomes" id="UP001049176"/>
    </source>
</evidence>
<sequence length="363" mass="40180">MPTPTSNDPFGIAHLQVRPSGLRTTGSHKRPRPATDDEETERQYSPPSLSSTSANRNVIQAAKQFAANKKLRREQIVEVEAFLNDTALGREARSYIIQLDLKNQIEKIVTQQAAWVPSESLQKNINHDVGTACLSPNLSAYMGSATSLIIERLISIGLDIPNTIHQNAAAYSALKDVISNAFTQRRSTMKKAIRSSIMRCNGDDSKVWAEMVPSECQTVIELAHALIKGTSCMVMPELCGRVAILRHCYAIKKGKSYWENVDGTLEKLRNIAKHDKEAINDLVKQMLQQDREKYGINNYEIDNMVQPSDMQHEIDELIGARNISAATENDDETREGEDHGLGDDDEEVQSGPSSHSTPLGLAG</sequence>
<reference evidence="2" key="1">
    <citation type="journal article" date="2021" name="Genome Biol. Evol.">
        <title>The assembled and annotated genome of the fairy-ring fungus Marasmius oreades.</title>
        <authorList>
            <person name="Hiltunen M."/>
            <person name="Ament-Velasquez S.L."/>
            <person name="Johannesson H."/>
        </authorList>
    </citation>
    <scope>NUCLEOTIDE SEQUENCE</scope>
    <source>
        <strain evidence="2">03SP1</strain>
    </source>
</reference>
<proteinExistence type="predicted"/>
<feature type="compositionally biased region" description="Polar residues" evidence="1">
    <location>
        <begin position="43"/>
        <end position="56"/>
    </location>
</feature>
<gene>
    <name evidence="2" type="ORF">E1B28_005942</name>
</gene>
<dbReference type="Proteomes" id="UP001049176">
    <property type="component" value="Chromosome 3"/>
</dbReference>
<keyword evidence="3" id="KW-1185">Reference proteome</keyword>
<dbReference type="KEGG" id="more:E1B28_005942"/>
<feature type="region of interest" description="Disordered" evidence="1">
    <location>
        <begin position="323"/>
        <end position="363"/>
    </location>
</feature>
<name>A0A9P7UV33_9AGAR</name>
<dbReference type="GeneID" id="66075018"/>
<feature type="region of interest" description="Disordered" evidence="1">
    <location>
        <begin position="1"/>
        <end position="56"/>
    </location>
</feature>
<evidence type="ECO:0000256" key="1">
    <source>
        <dbReference type="SAM" id="MobiDB-lite"/>
    </source>
</evidence>
<dbReference type="RefSeq" id="XP_043011633.1">
    <property type="nucleotide sequence ID" value="XM_043150545.1"/>
</dbReference>
<dbReference type="EMBL" id="CM032183">
    <property type="protein sequence ID" value="KAG7095163.1"/>
    <property type="molecule type" value="Genomic_DNA"/>
</dbReference>
<comment type="caution">
    <text evidence="2">The sequence shown here is derived from an EMBL/GenBank/DDBJ whole genome shotgun (WGS) entry which is preliminary data.</text>
</comment>
<evidence type="ECO:0000313" key="2">
    <source>
        <dbReference type="EMBL" id="KAG7095163.1"/>
    </source>
</evidence>
<accession>A0A9P7UV33</accession>
<dbReference type="AlphaFoldDB" id="A0A9P7UV33"/>
<organism evidence="2 3">
    <name type="scientific">Marasmius oreades</name>
    <name type="common">fairy-ring Marasmius</name>
    <dbReference type="NCBI Taxonomy" id="181124"/>
    <lineage>
        <taxon>Eukaryota</taxon>
        <taxon>Fungi</taxon>
        <taxon>Dikarya</taxon>
        <taxon>Basidiomycota</taxon>
        <taxon>Agaricomycotina</taxon>
        <taxon>Agaricomycetes</taxon>
        <taxon>Agaricomycetidae</taxon>
        <taxon>Agaricales</taxon>
        <taxon>Marasmiineae</taxon>
        <taxon>Marasmiaceae</taxon>
        <taxon>Marasmius</taxon>
    </lineage>
</organism>
<protein>
    <submittedName>
        <fullName evidence="2">Uncharacterized protein</fullName>
    </submittedName>
</protein>
<dbReference type="OrthoDB" id="3236341at2759"/>